<evidence type="ECO:0000259" key="3">
    <source>
        <dbReference type="Pfam" id="PF25591"/>
    </source>
</evidence>
<dbReference type="Proteomes" id="UP001072034">
    <property type="component" value="Unassembled WGS sequence"/>
</dbReference>
<evidence type="ECO:0000256" key="2">
    <source>
        <dbReference type="SAM" id="Phobius"/>
    </source>
</evidence>
<feature type="compositionally biased region" description="Acidic residues" evidence="1">
    <location>
        <begin position="74"/>
        <end position="85"/>
    </location>
</feature>
<organism evidence="4 5">
    <name type="scientific">Actinomyces israelii</name>
    <dbReference type="NCBI Taxonomy" id="1659"/>
    <lineage>
        <taxon>Bacteria</taxon>
        <taxon>Bacillati</taxon>
        <taxon>Actinomycetota</taxon>
        <taxon>Actinomycetes</taxon>
        <taxon>Actinomycetales</taxon>
        <taxon>Actinomycetaceae</taxon>
        <taxon>Actinomyces</taxon>
    </lineage>
</organism>
<accession>A0ABT4I5N7</accession>
<dbReference type="EMBL" id="JAPTMY010000004">
    <property type="protein sequence ID" value="MCZ0857054.1"/>
    <property type="molecule type" value="Genomic_DNA"/>
</dbReference>
<feature type="compositionally biased region" description="Low complexity" evidence="1">
    <location>
        <begin position="112"/>
        <end position="127"/>
    </location>
</feature>
<evidence type="ECO:0000313" key="4">
    <source>
        <dbReference type="EMBL" id="MCZ0857054.1"/>
    </source>
</evidence>
<dbReference type="RefSeq" id="WP_268916717.1">
    <property type="nucleotide sequence ID" value="NZ_JAPTMY010000004.1"/>
</dbReference>
<keyword evidence="2" id="KW-1133">Transmembrane helix</keyword>
<protein>
    <recommendedName>
        <fullName evidence="3">Leucine rich repeat variant domain-containing protein</fullName>
    </recommendedName>
</protein>
<keyword evidence="5" id="KW-1185">Reference proteome</keyword>
<gene>
    <name evidence="4" type="ORF">OHJ16_03195</name>
</gene>
<evidence type="ECO:0000256" key="1">
    <source>
        <dbReference type="SAM" id="MobiDB-lite"/>
    </source>
</evidence>
<reference evidence="4" key="1">
    <citation type="submission" date="2022-10" db="EMBL/GenBank/DDBJ databases">
        <title>Genome sequence of Actinomyces israelii ATCC 10048.</title>
        <authorList>
            <person name="Watt R.M."/>
            <person name="Tong W.M."/>
        </authorList>
    </citation>
    <scope>NUCLEOTIDE SEQUENCE</scope>
    <source>
        <strain evidence="4">ATCC 10048</strain>
    </source>
</reference>
<feature type="compositionally biased region" description="Polar residues" evidence="1">
    <location>
        <begin position="1"/>
        <end position="12"/>
    </location>
</feature>
<dbReference type="Pfam" id="PF25591">
    <property type="entry name" value="LRV_2"/>
    <property type="match status" value="1"/>
</dbReference>
<sequence length="612" mass="64929">MTHTPSSSQSQPDLDAEALRNPDTPAGELARIATRRPDLHPAILEHPRCFRALTNWIATQSATTTSYPRVQAEADAEDQADDTGPSDEPGAVSQQSARPGEAPGKPQSSAGADQQPDQPPAEADQQPDQPPAEADHQPDQPGADPAPSGVRRRSVTKALPIGIGIAVVGALTGVGAWRLSQRPKNAAPAAFPDEQRSFSVSAMSGQFIGGVAQAWSIASFAGQSVSPAGDYLFGEFYAQSTDEQPAAYRVYPLDDSGPGNPVEVPLSSWSKDDQRDPSRFSVWTSWWGESPMRKDMVIDPHSGEVTPVPWNASSSLFLGAVDDDSALLLEVPPGEENKTAGALTAIDRQGNELWRTSESYTNAFFDPLQPDILIGYRASSTSSQDEQRELTPSLVSTSTGEIVAALPAFEDGKDKGWMILAADGVVVLTSTVSKPGVLTAHAFSFAGEPQWEQDSNCTGIRFNGVPSLEVVQQSLAEFSGLEAVVAENGVAFVPYGTGCIRWNDDGAVEPLLNLGYDSTEKKWNLTANILADGSGFIDCSSTSEGNKVTALVDVSTGKHLWETPSSTPMLSPLFQSVRGSLPSAGNVKSHAGSPTRLLVSKDKTLSCYIPAQ</sequence>
<feature type="region of interest" description="Disordered" evidence="1">
    <location>
        <begin position="63"/>
        <end position="152"/>
    </location>
</feature>
<keyword evidence="2" id="KW-0472">Membrane</keyword>
<proteinExistence type="predicted"/>
<feature type="transmembrane region" description="Helical" evidence="2">
    <location>
        <begin position="158"/>
        <end position="177"/>
    </location>
</feature>
<name>A0ABT4I5N7_9ACTO</name>
<feature type="region of interest" description="Disordered" evidence="1">
    <location>
        <begin position="1"/>
        <end position="41"/>
    </location>
</feature>
<keyword evidence="2" id="KW-0812">Transmembrane</keyword>
<comment type="caution">
    <text evidence="4">The sequence shown here is derived from an EMBL/GenBank/DDBJ whole genome shotgun (WGS) entry which is preliminary data.</text>
</comment>
<feature type="domain" description="Leucine rich repeat variant" evidence="3">
    <location>
        <begin position="14"/>
        <end position="61"/>
    </location>
</feature>
<evidence type="ECO:0000313" key="5">
    <source>
        <dbReference type="Proteomes" id="UP001072034"/>
    </source>
</evidence>
<dbReference type="InterPro" id="IPR057893">
    <property type="entry name" value="LRV_2"/>
</dbReference>